<evidence type="ECO:0000313" key="4">
    <source>
        <dbReference type="Proteomes" id="UP000037505"/>
    </source>
</evidence>
<proteinExistence type="predicted"/>
<accession>A0A0L1JHG0</accession>
<evidence type="ECO:0000259" key="2">
    <source>
        <dbReference type="Pfam" id="PF24864"/>
    </source>
</evidence>
<gene>
    <name evidence="3" type="ORF">ANOM_000612</name>
</gene>
<name>A0A0L1JHG0_ASPN3</name>
<evidence type="ECO:0000256" key="1">
    <source>
        <dbReference type="SAM" id="MobiDB-lite"/>
    </source>
</evidence>
<dbReference type="Pfam" id="PF24864">
    <property type="entry name" value="DUF7730"/>
    <property type="match status" value="1"/>
</dbReference>
<dbReference type="InterPro" id="IPR056632">
    <property type="entry name" value="DUF7730"/>
</dbReference>
<organism evidence="3 4">
    <name type="scientific">Aspergillus nomiae NRRL (strain ATCC 15546 / NRRL 13137 / CBS 260.88 / M93)</name>
    <dbReference type="NCBI Taxonomy" id="1509407"/>
    <lineage>
        <taxon>Eukaryota</taxon>
        <taxon>Fungi</taxon>
        <taxon>Dikarya</taxon>
        <taxon>Ascomycota</taxon>
        <taxon>Pezizomycotina</taxon>
        <taxon>Eurotiomycetes</taxon>
        <taxon>Eurotiomycetidae</taxon>
        <taxon>Eurotiales</taxon>
        <taxon>Aspergillaceae</taxon>
        <taxon>Aspergillus</taxon>
        <taxon>Aspergillus subgen. Circumdati</taxon>
    </lineage>
</organism>
<evidence type="ECO:0000313" key="3">
    <source>
        <dbReference type="EMBL" id="KNG91137.1"/>
    </source>
</evidence>
<feature type="domain" description="DUF7730" evidence="2">
    <location>
        <begin position="104"/>
        <end position="305"/>
    </location>
</feature>
<dbReference type="OrthoDB" id="515692at2759"/>
<dbReference type="GeneID" id="26802416"/>
<dbReference type="Proteomes" id="UP000037505">
    <property type="component" value="Unassembled WGS sequence"/>
</dbReference>
<dbReference type="STRING" id="1509407.A0A0L1JHG0"/>
<keyword evidence="4" id="KW-1185">Reference proteome</keyword>
<sequence>MAAAQFFHRLFNRKNRGPESPRPSSLSIQDRAPTPAPASASINNIPNWSRAVLESVGVDNATCRVNGCPTDSKHLPTLPPDYCSVLSILSDNRHHNSSSPVEIHPQSQSSFFSRLPPEVRNLIYLFAFGNRRIHLDFDFNPQQGQWKWWHRVCDDAENCLDKTFQCPEYAGAEEAMLKLASRSWVKEGFGYKLDAVNWLKCCRRAYLETLPVLYTSNTFVFTHGIDQLFRLSCVMPRDHLALIVSLSVEIDIYRIIKRPPHIDPWFKSFYGKVFRILLCELKNAKDLRFSIAGLCHHSGSPMQWVGHEECDWIAPWEELASSRSWKRLDIAVPRGWVPEFEGVVQRNSAVEEQRRYRLVAGSHDCPRGW</sequence>
<dbReference type="RefSeq" id="XP_015412060.1">
    <property type="nucleotide sequence ID" value="XM_015545870.1"/>
</dbReference>
<dbReference type="PANTHER" id="PTHR38790">
    <property type="entry name" value="2EXR DOMAIN-CONTAINING PROTEIN-RELATED"/>
    <property type="match status" value="1"/>
</dbReference>
<dbReference type="AlphaFoldDB" id="A0A0L1JHG0"/>
<dbReference type="EMBL" id="JNOM01000005">
    <property type="protein sequence ID" value="KNG91137.1"/>
    <property type="molecule type" value="Genomic_DNA"/>
</dbReference>
<feature type="region of interest" description="Disordered" evidence="1">
    <location>
        <begin position="10"/>
        <end position="42"/>
    </location>
</feature>
<comment type="caution">
    <text evidence="3">The sequence shown here is derived from an EMBL/GenBank/DDBJ whole genome shotgun (WGS) entry which is preliminary data.</text>
</comment>
<protein>
    <recommendedName>
        <fullName evidence="2">DUF7730 domain-containing protein</fullName>
    </recommendedName>
</protein>
<reference evidence="3 4" key="1">
    <citation type="submission" date="2014-06" db="EMBL/GenBank/DDBJ databases">
        <title>The Genome of the Aflatoxigenic Filamentous Fungus Aspergillus nomius.</title>
        <authorList>
            <person name="Moore M.G."/>
            <person name="Shannon B.M."/>
            <person name="Brian M.M."/>
        </authorList>
    </citation>
    <scope>NUCLEOTIDE SEQUENCE [LARGE SCALE GENOMIC DNA]</scope>
    <source>
        <strain evidence="3 4">NRRL 13137</strain>
    </source>
</reference>